<dbReference type="GO" id="GO:0016020">
    <property type="term" value="C:membrane"/>
    <property type="evidence" value="ECO:0000318"/>
    <property type="project" value="GO_Central"/>
</dbReference>
<dbReference type="Proteomes" id="UP000813463">
    <property type="component" value="Chromosome 1"/>
</dbReference>
<dbReference type="Pfam" id="PF00854">
    <property type="entry name" value="PTR2"/>
    <property type="match status" value="1"/>
</dbReference>
<evidence type="ECO:0000313" key="10">
    <source>
        <dbReference type="RefSeq" id="XP_021864167.1"/>
    </source>
</evidence>
<feature type="transmembrane region" description="Helical" evidence="8">
    <location>
        <begin position="207"/>
        <end position="227"/>
    </location>
</feature>
<reference evidence="10" key="2">
    <citation type="submission" date="2025-08" db="UniProtKB">
        <authorList>
            <consortium name="RefSeq"/>
        </authorList>
    </citation>
    <scope>IDENTIFICATION</scope>
    <source>
        <tissue evidence="10">Leaf</tissue>
    </source>
</reference>
<comment type="similarity">
    <text evidence="2">Belongs to the major facilitator superfamily. Proton-dependent oligopeptide transporter (POT/PTR) (TC 2.A.17) family.</text>
</comment>
<feature type="transmembrane region" description="Helical" evidence="8">
    <location>
        <begin position="513"/>
        <end position="533"/>
    </location>
</feature>
<comment type="subcellular location">
    <subcellularLocation>
        <location evidence="1">Membrane</location>
        <topology evidence="1">Multi-pass membrane protein</topology>
    </subcellularLocation>
</comment>
<dbReference type="KEGG" id="soe:110803017"/>
<evidence type="ECO:0000313" key="9">
    <source>
        <dbReference type="Proteomes" id="UP000813463"/>
    </source>
</evidence>
<evidence type="ECO:0000256" key="4">
    <source>
        <dbReference type="ARBA" id="ARBA00022553"/>
    </source>
</evidence>
<feature type="transmembrane region" description="Helical" evidence="8">
    <location>
        <begin position="310"/>
        <end position="329"/>
    </location>
</feature>
<dbReference type="RefSeq" id="XP_021864167.1">
    <property type="nucleotide sequence ID" value="XM_022008475.2"/>
</dbReference>
<gene>
    <name evidence="10" type="primary">LOC110803017</name>
</gene>
<dbReference type="GO" id="GO:0022857">
    <property type="term" value="F:transmembrane transporter activity"/>
    <property type="evidence" value="ECO:0000318"/>
    <property type="project" value="GO_Central"/>
</dbReference>
<feature type="transmembrane region" description="Helical" evidence="8">
    <location>
        <begin position="385"/>
        <end position="405"/>
    </location>
</feature>
<evidence type="ECO:0000256" key="1">
    <source>
        <dbReference type="ARBA" id="ARBA00004141"/>
    </source>
</evidence>
<dbReference type="PANTHER" id="PTHR11654">
    <property type="entry name" value="OLIGOPEPTIDE TRANSPORTER-RELATED"/>
    <property type="match status" value="1"/>
</dbReference>
<feature type="transmembrane region" description="Helical" evidence="8">
    <location>
        <begin position="179"/>
        <end position="201"/>
    </location>
</feature>
<dbReference type="GO" id="GO:0055085">
    <property type="term" value="P:transmembrane transport"/>
    <property type="evidence" value="ECO:0000318"/>
    <property type="project" value="GO_Central"/>
</dbReference>
<evidence type="ECO:0000256" key="2">
    <source>
        <dbReference type="ARBA" id="ARBA00005982"/>
    </source>
</evidence>
<evidence type="ECO:0000256" key="3">
    <source>
        <dbReference type="ARBA" id="ARBA00022448"/>
    </source>
</evidence>
<keyword evidence="7 8" id="KW-0472">Membrane</keyword>
<keyword evidence="5 8" id="KW-0812">Transmembrane</keyword>
<dbReference type="InterPro" id="IPR000109">
    <property type="entry name" value="POT_fam"/>
</dbReference>
<accession>A0A9R0JBK2</accession>
<evidence type="ECO:0000256" key="5">
    <source>
        <dbReference type="ARBA" id="ARBA00022692"/>
    </source>
</evidence>
<dbReference type="OrthoDB" id="906625at2759"/>
<feature type="transmembrane region" description="Helical" evidence="8">
    <location>
        <begin position="430"/>
        <end position="451"/>
    </location>
</feature>
<dbReference type="FunFam" id="1.20.1250.20:FF:000037">
    <property type="entry name" value="Protein NRT1/ PTR FAMILY 5.2"/>
    <property type="match status" value="1"/>
</dbReference>
<reference evidence="9" key="1">
    <citation type="journal article" date="2021" name="Nat. Commun.">
        <title>Genomic analyses provide insights into spinach domestication and the genetic basis of agronomic traits.</title>
        <authorList>
            <person name="Cai X."/>
            <person name="Sun X."/>
            <person name="Xu C."/>
            <person name="Sun H."/>
            <person name="Wang X."/>
            <person name="Ge C."/>
            <person name="Zhang Z."/>
            <person name="Wang Q."/>
            <person name="Fei Z."/>
            <person name="Jiao C."/>
            <person name="Wang Q."/>
        </authorList>
    </citation>
    <scope>NUCLEOTIDE SEQUENCE [LARGE SCALE GENOMIC DNA]</scope>
    <source>
        <strain evidence="9">cv. Varoflay</strain>
    </source>
</reference>
<keyword evidence="3" id="KW-0813">Transport</keyword>
<dbReference type="Gene3D" id="1.20.1250.20">
    <property type="entry name" value="MFS general substrate transporter like domains"/>
    <property type="match status" value="1"/>
</dbReference>
<evidence type="ECO:0000256" key="8">
    <source>
        <dbReference type="SAM" id="Phobius"/>
    </source>
</evidence>
<keyword evidence="9" id="KW-1185">Reference proteome</keyword>
<dbReference type="SUPFAM" id="SSF103473">
    <property type="entry name" value="MFS general substrate transporter"/>
    <property type="match status" value="1"/>
</dbReference>
<name>A0A9R0JBK2_SPIOL</name>
<keyword evidence="6 8" id="KW-1133">Transmembrane helix</keyword>
<evidence type="ECO:0000256" key="6">
    <source>
        <dbReference type="ARBA" id="ARBA00022989"/>
    </source>
</evidence>
<dbReference type="InterPro" id="IPR036259">
    <property type="entry name" value="MFS_trans_sf"/>
</dbReference>
<sequence>MDEEQQQRETVAGTVDYRRRPAIRSKHGRWVSAWFLIWVEIAESIAFNGISGNLMIYLTDKLGESTSSAATNINAWKGVGFILPIFGATIADAWVGKYYTIVVSCIIYILGLALLTFSTAIPSLSKGGSHELTLQKAVFFSALYLVAIGRGGRGPCVQAFGADQFDGDHAREKKAKSSFFNWWNFGTSVGALLGLVVLSYIEDNLSWGLGFGIPFIIMVFGSLLFLLGTITYRFPIKVETESPFRRIGRVFGRAAKNRNLDLPYPAQQGRQQLRQLRFLDKALLVRDGDVAACNEGEVEEAKAVLRLLPIWAMSFVLAIVFAQSGTLYIKQGNTMDRSIGKLKVPAAALQGVMAVTMLIIVPIYDKLCVPAIRRLTGKPNGITTLQRIGVGLFITIMTMAVSAIVEAKRLQIAVRHGLIDLPDATVPMSIWWLLPQFVLFGFTVLFALVGLQEFFYDQVPGELHSVGLAVTSTIQGLGFFLCSFLVSFVTKASTIGGRESWISDNINRSHLDYFYWLLAGITTVDLVIFIYFANSYKYYKRQGSAETE</sequence>
<dbReference type="GeneID" id="110803017"/>
<proteinExistence type="inferred from homology"/>
<feature type="transmembrane region" description="Helical" evidence="8">
    <location>
        <begin position="344"/>
        <end position="364"/>
    </location>
</feature>
<feature type="transmembrane region" description="Helical" evidence="8">
    <location>
        <begin position="78"/>
        <end position="95"/>
    </location>
</feature>
<dbReference type="AlphaFoldDB" id="A0A9R0JBK2"/>
<organism evidence="9 10">
    <name type="scientific">Spinacia oleracea</name>
    <name type="common">Spinach</name>
    <dbReference type="NCBI Taxonomy" id="3562"/>
    <lineage>
        <taxon>Eukaryota</taxon>
        <taxon>Viridiplantae</taxon>
        <taxon>Streptophyta</taxon>
        <taxon>Embryophyta</taxon>
        <taxon>Tracheophyta</taxon>
        <taxon>Spermatophyta</taxon>
        <taxon>Magnoliopsida</taxon>
        <taxon>eudicotyledons</taxon>
        <taxon>Gunneridae</taxon>
        <taxon>Pentapetalae</taxon>
        <taxon>Caryophyllales</taxon>
        <taxon>Chenopodiaceae</taxon>
        <taxon>Chenopodioideae</taxon>
        <taxon>Anserineae</taxon>
        <taxon>Spinacia</taxon>
    </lineage>
</organism>
<feature type="transmembrane region" description="Helical" evidence="8">
    <location>
        <begin position="101"/>
        <end position="121"/>
    </location>
</feature>
<feature type="transmembrane region" description="Helical" evidence="8">
    <location>
        <begin position="463"/>
        <end position="489"/>
    </location>
</feature>
<evidence type="ECO:0000256" key="7">
    <source>
        <dbReference type="ARBA" id="ARBA00023136"/>
    </source>
</evidence>
<protein>
    <submittedName>
        <fullName evidence="10">Protein NRT1/ PTR FAMILY 5.10-like</fullName>
    </submittedName>
</protein>
<keyword evidence="4" id="KW-0597">Phosphoprotein</keyword>
<feature type="transmembrane region" description="Helical" evidence="8">
    <location>
        <begin position="35"/>
        <end position="58"/>
    </location>
</feature>